<dbReference type="EMBL" id="BMPZ01000013">
    <property type="protein sequence ID" value="GGI92165.1"/>
    <property type="molecule type" value="Genomic_DNA"/>
</dbReference>
<evidence type="ECO:0000313" key="12">
    <source>
        <dbReference type="EMBL" id="GGI92165.1"/>
    </source>
</evidence>
<dbReference type="InterPro" id="IPR015500">
    <property type="entry name" value="Peptidase_S8_subtilisin-rel"/>
</dbReference>
<feature type="active site" description="Charge relay system" evidence="5 6">
    <location>
        <position position="193"/>
    </location>
</feature>
<dbReference type="PIRSF" id="PIRSF037898">
    <property type="entry name" value="Subtilisin_rel_Sputw3181_3341"/>
    <property type="match status" value="1"/>
</dbReference>
<evidence type="ECO:0000256" key="2">
    <source>
        <dbReference type="ARBA" id="ARBA00022670"/>
    </source>
</evidence>
<reference evidence="12" key="2">
    <citation type="submission" date="2020-09" db="EMBL/GenBank/DDBJ databases">
        <authorList>
            <person name="Sun Q."/>
            <person name="Ohkuma M."/>
        </authorList>
    </citation>
    <scope>NUCLEOTIDE SEQUENCE</scope>
    <source>
        <strain evidence="12">JCM 30804</strain>
    </source>
</reference>
<gene>
    <name evidence="12" type="ORF">GCM10009332_31830</name>
</gene>
<comment type="similarity">
    <text evidence="1 6">Belongs to the peptidase S8 family.</text>
</comment>
<accession>A0A917NF85</accession>
<dbReference type="PROSITE" id="PS00137">
    <property type="entry name" value="SUBTILASE_HIS"/>
    <property type="match status" value="1"/>
</dbReference>
<dbReference type="Pfam" id="PF17963">
    <property type="entry name" value="Big_9"/>
    <property type="match status" value="2"/>
</dbReference>
<dbReference type="InterPro" id="IPR013783">
    <property type="entry name" value="Ig-like_fold"/>
</dbReference>
<protein>
    <recommendedName>
        <fullName evidence="14">GlyGly-CTERM sorting domain-containing protein</fullName>
    </recommendedName>
</protein>
<dbReference type="Pfam" id="PF02225">
    <property type="entry name" value="PA"/>
    <property type="match status" value="1"/>
</dbReference>
<feature type="active site" description="Charge relay system" evidence="5 6">
    <location>
        <position position="259"/>
    </location>
</feature>
<dbReference type="InterPro" id="IPR010259">
    <property type="entry name" value="S8pro/Inhibitor_I9"/>
</dbReference>
<comment type="caution">
    <text evidence="12">The sequence shown here is derived from an EMBL/GenBank/DDBJ whole genome shotgun (WGS) entry which is preliminary data.</text>
</comment>
<keyword evidence="2 6" id="KW-0645">Protease</keyword>
<evidence type="ECO:0000256" key="7">
    <source>
        <dbReference type="SAM" id="SignalP"/>
    </source>
</evidence>
<dbReference type="InterPro" id="IPR022398">
    <property type="entry name" value="Peptidase_S8_His-AS"/>
</dbReference>
<evidence type="ECO:0000256" key="5">
    <source>
        <dbReference type="PIRSR" id="PIRSR615500-1"/>
    </source>
</evidence>
<dbReference type="InterPro" id="IPR023828">
    <property type="entry name" value="Peptidase_S8_Ser-AS"/>
</dbReference>
<dbReference type="PROSITE" id="PS51892">
    <property type="entry name" value="SUBTILASE"/>
    <property type="match status" value="1"/>
</dbReference>
<evidence type="ECO:0000259" key="8">
    <source>
        <dbReference type="Pfam" id="PF00082"/>
    </source>
</evidence>
<dbReference type="NCBIfam" id="TIGR03501">
    <property type="entry name" value="GlyGly_CTERM"/>
    <property type="match status" value="1"/>
</dbReference>
<proteinExistence type="inferred from homology"/>
<evidence type="ECO:0000256" key="1">
    <source>
        <dbReference type="ARBA" id="ARBA00011073"/>
    </source>
</evidence>
<keyword evidence="3 6" id="KW-0378">Hydrolase</keyword>
<dbReference type="InterPro" id="IPR017312">
    <property type="entry name" value="Subtilisin_Alteromonadales"/>
</dbReference>
<keyword evidence="4 6" id="KW-0720">Serine protease</keyword>
<evidence type="ECO:0000313" key="13">
    <source>
        <dbReference type="Proteomes" id="UP000613743"/>
    </source>
</evidence>
<name>A0A917NF85_9GAMM</name>
<dbReference type="SUPFAM" id="SSF52743">
    <property type="entry name" value="Subtilisin-like"/>
    <property type="match status" value="1"/>
</dbReference>
<dbReference type="Gene3D" id="2.60.40.3440">
    <property type="match status" value="1"/>
</dbReference>
<feature type="active site" description="Charge relay system" evidence="5 6">
    <location>
        <position position="589"/>
    </location>
</feature>
<dbReference type="RefSeq" id="WP_188922795.1">
    <property type="nucleotide sequence ID" value="NZ_BMPZ01000013.1"/>
</dbReference>
<dbReference type="Gene3D" id="2.60.40.2310">
    <property type="match status" value="1"/>
</dbReference>
<evidence type="ECO:0008006" key="14">
    <source>
        <dbReference type="Google" id="ProtNLM"/>
    </source>
</evidence>
<keyword evidence="7" id="KW-0732">Signal</keyword>
<dbReference type="GO" id="GO:0006508">
    <property type="term" value="P:proteolysis"/>
    <property type="evidence" value="ECO:0007669"/>
    <property type="project" value="UniProtKB-KW"/>
</dbReference>
<reference evidence="12" key="1">
    <citation type="journal article" date="2014" name="Int. J. Syst. Evol. Microbiol.">
        <title>Complete genome sequence of Corynebacterium casei LMG S-19264T (=DSM 44701T), isolated from a smear-ripened cheese.</title>
        <authorList>
            <consortium name="US DOE Joint Genome Institute (JGI-PGF)"/>
            <person name="Walter F."/>
            <person name="Albersmeier A."/>
            <person name="Kalinowski J."/>
            <person name="Ruckert C."/>
        </authorList>
    </citation>
    <scope>NUCLEOTIDE SEQUENCE</scope>
    <source>
        <strain evidence="12">JCM 30804</strain>
    </source>
</reference>
<dbReference type="Pfam" id="PF00082">
    <property type="entry name" value="Peptidase_S8"/>
    <property type="match status" value="1"/>
</dbReference>
<dbReference type="Proteomes" id="UP000613743">
    <property type="component" value="Unassembled WGS sequence"/>
</dbReference>
<dbReference type="InterPro" id="IPR041469">
    <property type="entry name" value="Subtilisin-like_FN3"/>
</dbReference>
<evidence type="ECO:0000256" key="4">
    <source>
        <dbReference type="ARBA" id="ARBA00022825"/>
    </source>
</evidence>
<dbReference type="InterPro" id="IPR046450">
    <property type="entry name" value="PA_dom_sf"/>
</dbReference>
<organism evidence="12 13">
    <name type="scientific">Shewanella gelidii</name>
    <dbReference type="NCBI Taxonomy" id="1642821"/>
    <lineage>
        <taxon>Bacteria</taxon>
        <taxon>Pseudomonadati</taxon>
        <taxon>Pseudomonadota</taxon>
        <taxon>Gammaproteobacteria</taxon>
        <taxon>Alteromonadales</taxon>
        <taxon>Shewanellaceae</taxon>
        <taxon>Shewanella</taxon>
    </lineage>
</organism>
<feature type="domain" description="PA" evidence="9">
    <location>
        <begin position="426"/>
        <end position="512"/>
    </location>
</feature>
<dbReference type="Gene3D" id="3.40.50.200">
    <property type="entry name" value="Peptidase S8/S53 domain"/>
    <property type="match status" value="1"/>
</dbReference>
<feature type="domain" description="Inhibitor I9" evidence="10">
    <location>
        <begin position="84"/>
        <end position="159"/>
    </location>
</feature>
<dbReference type="PANTHER" id="PTHR10795">
    <property type="entry name" value="PROPROTEIN CONVERTASE SUBTILISIN/KEXIN"/>
    <property type="match status" value="1"/>
</dbReference>
<dbReference type="PROSITE" id="PS00138">
    <property type="entry name" value="SUBTILASE_SER"/>
    <property type="match status" value="1"/>
</dbReference>
<feature type="domain" description="Peptidase S8/S53" evidence="8">
    <location>
        <begin position="184"/>
        <end position="644"/>
    </location>
</feature>
<sequence length="1291" mass="133568">MKTKLSIAISAALLSGSAYANSGYTAQPYSPEIVSADHYKKSAIANNIAAPQRFIIELESPAIAVYQGGIGQLTATALESKDQKLNAQSASVKNYATYLAQEQAKFSQTLAKLSGNAKVERQFKTLFNGVTVAGQGLSLEQLAALPGVKSVYPETMYEAQMDASHDVINSEAMWSAVSGVENAGKGIRVAVIDGGIRPENPMFSDEGFEAPTGALPTDDYCSTVDTSFCNNKLIVARWSQPTFPVCADEHMSPLGFGGHGTHVAGTAVGNQVTTTYNDVEVELSGVAPAAYLMSYKALYTNTECERGSGSNIMLMEALEHAVNDGADVINNSWGGGAGADPASSPYKTMFEAAEAAGVVVVSAAGNDGNGAKTIGCPACIESGIAVANTTHGRFFANSLNVGGDDLLAIQGNNGLLNDLEADISLPIVASMHVEADNFEGCAPYADSTAFAGSIALVSRGACAFSDKSANAAAAGAEAIVVYNNKAGAPITMFMPDATLPAVMVSQTDGNAIVESLGEDTTTATISVEVQRIVDKSFADIMSSSSSRGPNGNENILKPDIAAPGSDILSAYSPDDGGAGLEFNAISGTSMASPHVAGAAAMMRQLHPDWSANDIKTALTSTAQVAGILDDDAATPATPFAMGAGRMDLDAAAKAVLTFDKPSIAADACVGPCTFTRTVYNKSDAATSWSLSATADAGGITVAPASLELEAGASATFTVTVDSTFADYGEWIFGNVMIKSNDGKQDAHLPLAVLAQESSDSSLISTMTPDTDIEAGKAFTVQSVVNNTVFENAVTITAKAPEGTTLTSEDDVVVTLSGATQNGMDVNEALGTVTWVGSMDLPEMRTSQGTGSYPNIAALGLEYTPTCTDGCDETNFVFNVPAYRYNGQTYTQITMSDNGIVIPGNSSTAGTWNNKELPDSGTPNNIVAPFWSDFDLSDDTGTDSGGGAMSIGIVSSGDNQWIVVEWNDAQLWNDTSGNEYSFSVWFRTGDTEEVTFNYFDVPNMPANLTIGAENIGGSIGTTFHYNGEGGTVVADDWVEVSATTPGSVNIEYQAMSTSFNPGQVDTLTVDEEGTLEANVLENDMGEEKVARVSVTGDGMTASAQKLIDVAPAGELGAAAIAEEPANGAVTISEEGAISYTPNDDFFGMDSFSYTSTDSEGNVSAPTKVMVTVNNVNDAPAVAPTGMTSTEGFSVKAEANGSDVDGDALTYTWTQTGGEAVSFSNGGSKISFKAPAGDHVLTFSVVASDGELSSEPGTATITVNAKSEPSSGGSLGWLTALLLPLAALRRRKH</sequence>
<dbReference type="Pfam" id="PF05922">
    <property type="entry name" value="Inhibitor_I9"/>
    <property type="match status" value="1"/>
</dbReference>
<dbReference type="InterPro" id="IPR003137">
    <property type="entry name" value="PA_domain"/>
</dbReference>
<feature type="chain" id="PRO_5036711553" description="GlyGly-CTERM sorting domain-containing protein" evidence="7">
    <location>
        <begin position="21"/>
        <end position="1291"/>
    </location>
</feature>
<dbReference type="GO" id="GO:0004252">
    <property type="term" value="F:serine-type endopeptidase activity"/>
    <property type="evidence" value="ECO:0007669"/>
    <property type="project" value="UniProtKB-UniRule"/>
</dbReference>
<evidence type="ECO:0000256" key="3">
    <source>
        <dbReference type="ARBA" id="ARBA00022801"/>
    </source>
</evidence>
<evidence type="ECO:0000259" key="11">
    <source>
        <dbReference type="Pfam" id="PF17766"/>
    </source>
</evidence>
<dbReference type="Pfam" id="PF17766">
    <property type="entry name" value="fn3_6"/>
    <property type="match status" value="1"/>
</dbReference>
<dbReference type="Gene3D" id="3.50.30.30">
    <property type="match status" value="1"/>
</dbReference>
<feature type="domain" description="Subtilisin-like protease fibronectin type-III" evidence="11">
    <location>
        <begin position="660"/>
        <end position="752"/>
    </location>
</feature>
<dbReference type="InterPro" id="IPR020008">
    <property type="entry name" value="GlyGly_CTERM"/>
</dbReference>
<dbReference type="InterPro" id="IPR036852">
    <property type="entry name" value="Peptidase_S8/S53_dom_sf"/>
</dbReference>
<dbReference type="PRINTS" id="PR00723">
    <property type="entry name" value="SUBTILISIN"/>
</dbReference>
<dbReference type="InterPro" id="IPR000209">
    <property type="entry name" value="Peptidase_S8/S53_dom"/>
</dbReference>
<evidence type="ECO:0000259" key="9">
    <source>
        <dbReference type="Pfam" id="PF02225"/>
    </source>
</evidence>
<feature type="signal peptide" evidence="7">
    <location>
        <begin position="1"/>
        <end position="20"/>
    </location>
</feature>
<dbReference type="CDD" id="cd04818">
    <property type="entry name" value="PA_subtilisin_1"/>
    <property type="match status" value="1"/>
</dbReference>
<evidence type="ECO:0000259" key="10">
    <source>
        <dbReference type="Pfam" id="PF05922"/>
    </source>
</evidence>
<evidence type="ECO:0000256" key="6">
    <source>
        <dbReference type="PROSITE-ProRule" id="PRU01240"/>
    </source>
</evidence>
<dbReference type="SUPFAM" id="SSF52025">
    <property type="entry name" value="PA domain"/>
    <property type="match status" value="1"/>
</dbReference>
<keyword evidence="13" id="KW-1185">Reference proteome</keyword>
<dbReference type="InterPro" id="IPR045051">
    <property type="entry name" value="SBT"/>
</dbReference>
<dbReference type="Gene3D" id="2.60.40.10">
    <property type="entry name" value="Immunoglobulins"/>
    <property type="match status" value="1"/>
</dbReference>